<dbReference type="SUPFAM" id="SSF53927">
    <property type="entry name" value="Cytidine deaminase-like"/>
    <property type="match status" value="1"/>
</dbReference>
<keyword evidence="3" id="KW-0479">Metal-binding</keyword>
<dbReference type="GO" id="GO:0008270">
    <property type="term" value="F:zinc ion binding"/>
    <property type="evidence" value="ECO:0007669"/>
    <property type="project" value="InterPro"/>
</dbReference>
<comment type="similarity">
    <text evidence="2">Belongs to the cytidine and deoxycytidylate deaminase family.</text>
</comment>
<proteinExistence type="inferred from homology"/>
<dbReference type="GO" id="GO:0004132">
    <property type="term" value="F:dCMP deaminase activity"/>
    <property type="evidence" value="ECO:0007669"/>
    <property type="project" value="InterPro"/>
</dbReference>
<feature type="domain" description="CMP/dCMP-type deaminase" evidence="6">
    <location>
        <begin position="5"/>
        <end position="138"/>
    </location>
</feature>
<evidence type="ECO:0000256" key="3">
    <source>
        <dbReference type="ARBA" id="ARBA00022723"/>
    </source>
</evidence>
<dbReference type="RefSeq" id="WP_015503910.1">
    <property type="nucleotide sequence ID" value="NZ_CAYARL010000009.1"/>
</dbReference>
<dbReference type="PROSITE" id="PS51747">
    <property type="entry name" value="CYT_DCMP_DEAMINASES_2"/>
    <property type="match status" value="1"/>
</dbReference>
<evidence type="ECO:0000313" key="7">
    <source>
        <dbReference type="EMBL" id="AYQ54211.1"/>
    </source>
</evidence>
<dbReference type="InterPro" id="IPR016193">
    <property type="entry name" value="Cytidine_deaminase-like"/>
</dbReference>
<comment type="cofactor">
    <cofactor evidence="1">
        <name>Zn(2+)</name>
        <dbReference type="ChEBI" id="CHEBI:29105"/>
    </cofactor>
</comment>
<dbReference type="Proteomes" id="UP000273278">
    <property type="component" value="Chromosome"/>
</dbReference>
<evidence type="ECO:0000259" key="6">
    <source>
        <dbReference type="PROSITE" id="PS51747"/>
    </source>
</evidence>
<dbReference type="PANTHER" id="PTHR11086:SF18">
    <property type="entry name" value="DEOXYCYTIDYLATE DEAMINASE"/>
    <property type="match status" value="1"/>
</dbReference>
<evidence type="ECO:0000256" key="5">
    <source>
        <dbReference type="ARBA" id="ARBA00022833"/>
    </source>
</evidence>
<reference evidence="7 8" key="1">
    <citation type="submission" date="2016-10" db="EMBL/GenBank/DDBJ databases">
        <title>Complete genome of the TMA-utilizing, human hosted archaeon Methanomethylophilus alvus Gen. nov, sp. nov., strain Mx-05, derived from a pure culture.</title>
        <authorList>
            <person name="Brugere J.-F."/>
            <person name="Ben Hania W."/>
            <person name="Chaudhary P.P."/>
            <person name="Gaci N."/>
            <person name="Borrel G."/>
            <person name="Cao Van Tuat L."/>
            <person name="Fardeau M.-L."/>
            <person name="Harris H.M.B."/>
            <person name="O'Toole P.W."/>
            <person name="Ollivier B."/>
        </authorList>
    </citation>
    <scope>NUCLEOTIDE SEQUENCE [LARGE SCALE GENOMIC DNA]</scope>
    <source>
        <strain evidence="7 8">Mx-05</strain>
    </source>
</reference>
<organism evidence="7 8">
    <name type="scientific">Methanomethylophilus alvi</name>
    <dbReference type="NCBI Taxonomy" id="1291540"/>
    <lineage>
        <taxon>Archaea</taxon>
        <taxon>Methanobacteriati</taxon>
        <taxon>Thermoplasmatota</taxon>
        <taxon>Thermoplasmata</taxon>
        <taxon>Methanomassiliicoccales</taxon>
        <taxon>Methanomethylophilaceae</taxon>
        <taxon>Methanomethylophilus</taxon>
    </lineage>
</organism>
<dbReference type="Gene3D" id="3.40.140.10">
    <property type="entry name" value="Cytidine Deaminase, domain 2"/>
    <property type="match status" value="1"/>
</dbReference>
<dbReference type="GO" id="GO:0005737">
    <property type="term" value="C:cytoplasm"/>
    <property type="evidence" value="ECO:0007669"/>
    <property type="project" value="TreeGrafter"/>
</dbReference>
<evidence type="ECO:0000256" key="1">
    <source>
        <dbReference type="ARBA" id="ARBA00001947"/>
    </source>
</evidence>
<dbReference type="InterPro" id="IPR016192">
    <property type="entry name" value="APOBEC/CMP_deaminase_Zn-bd"/>
</dbReference>
<dbReference type="InterPro" id="IPR035105">
    <property type="entry name" value="Deoxycytidylate_deaminase_dom"/>
</dbReference>
<dbReference type="Pfam" id="PF00383">
    <property type="entry name" value="dCMP_cyt_deam_1"/>
    <property type="match status" value="1"/>
</dbReference>
<dbReference type="PANTHER" id="PTHR11086">
    <property type="entry name" value="DEOXYCYTIDYLATE DEAMINASE-RELATED"/>
    <property type="match status" value="1"/>
</dbReference>
<evidence type="ECO:0000256" key="2">
    <source>
        <dbReference type="ARBA" id="ARBA00006576"/>
    </source>
</evidence>
<keyword evidence="5" id="KW-0862">Zinc</keyword>
<name>A0A3G3IEQ0_9ARCH</name>
<gene>
    <name evidence="7" type="ORF">BKD89_00025</name>
</gene>
<dbReference type="InterPro" id="IPR016473">
    <property type="entry name" value="dCMP_deaminase"/>
</dbReference>
<dbReference type="InterPro" id="IPR002125">
    <property type="entry name" value="CMP_dCMP_dom"/>
</dbReference>
<dbReference type="GO" id="GO:0006220">
    <property type="term" value="P:pyrimidine nucleotide metabolic process"/>
    <property type="evidence" value="ECO:0007669"/>
    <property type="project" value="InterPro"/>
</dbReference>
<dbReference type="OMA" id="HCEEVGC"/>
<evidence type="ECO:0000256" key="4">
    <source>
        <dbReference type="ARBA" id="ARBA00022801"/>
    </source>
</evidence>
<protein>
    <submittedName>
        <fullName evidence="7">Cytidine deaminase</fullName>
    </submittedName>
</protein>
<dbReference type="PIRSF" id="PIRSF006019">
    <property type="entry name" value="dCMP_deaminase"/>
    <property type="match status" value="1"/>
</dbReference>
<dbReference type="PROSITE" id="PS00903">
    <property type="entry name" value="CYT_DCMP_DEAMINASES_1"/>
    <property type="match status" value="1"/>
</dbReference>
<keyword evidence="4" id="KW-0378">Hydrolase</keyword>
<dbReference type="EMBL" id="CP017686">
    <property type="protein sequence ID" value="AYQ54211.1"/>
    <property type="molecule type" value="Genomic_DNA"/>
</dbReference>
<dbReference type="GeneID" id="41320809"/>
<evidence type="ECO:0000313" key="8">
    <source>
        <dbReference type="Proteomes" id="UP000273278"/>
    </source>
</evidence>
<accession>A0A3G3IEQ0</accession>
<dbReference type="AlphaFoldDB" id="A0A3G3IEQ0"/>
<sequence length="165" mass="18176">MERPSADKYFMDMAKLAATRSTCLRRAVGAVIVKDKHVLSTGYNGAPRGTRHCEETGCLRIQMNVPSGTRHELCRGVHAEQNAVAQAAYFGTSVKGATLYTTTFPCSLCAKILINSGITEIVYDEGYMDDLSKSILSETSIRIRRIEADSVDSILKEETRETGDY</sequence>
<dbReference type="InterPro" id="IPR015517">
    <property type="entry name" value="dCMP_deaminase-rel"/>
</dbReference>
<dbReference type="CDD" id="cd01286">
    <property type="entry name" value="deoxycytidylate_deaminase"/>
    <property type="match status" value="1"/>
</dbReference>